<dbReference type="SMART" id="SM01135">
    <property type="entry name" value="DIRP"/>
    <property type="match status" value="2"/>
</dbReference>
<feature type="compositionally biased region" description="Basic residues" evidence="4">
    <location>
        <begin position="644"/>
        <end position="653"/>
    </location>
</feature>
<keyword evidence="7" id="KW-1185">Reference proteome</keyword>
<dbReference type="GO" id="GO:0006357">
    <property type="term" value="P:regulation of transcription by RNA polymerase II"/>
    <property type="evidence" value="ECO:0007669"/>
    <property type="project" value="TreeGrafter"/>
</dbReference>
<dbReference type="GO" id="GO:0003677">
    <property type="term" value="F:DNA binding"/>
    <property type="evidence" value="ECO:0007669"/>
    <property type="project" value="TreeGrafter"/>
</dbReference>
<proteinExistence type="inferred from homology"/>
<dbReference type="GO" id="GO:0005654">
    <property type="term" value="C:nucleoplasm"/>
    <property type="evidence" value="ECO:0007669"/>
    <property type="project" value="TreeGrafter"/>
</dbReference>
<evidence type="ECO:0000256" key="2">
    <source>
        <dbReference type="ARBA" id="ARBA00006732"/>
    </source>
</evidence>
<reference evidence="6 7" key="1">
    <citation type="submission" date="2018-04" db="EMBL/GenBank/DDBJ databases">
        <authorList>
            <person name="Zhang X."/>
            <person name="Yuan J."/>
            <person name="Li F."/>
            <person name="Xiang J."/>
        </authorList>
    </citation>
    <scope>NUCLEOTIDE SEQUENCE [LARGE SCALE GENOMIC DNA]</scope>
    <source>
        <tissue evidence="6">Muscle</tissue>
    </source>
</reference>
<feature type="compositionally biased region" description="Basic residues" evidence="4">
    <location>
        <begin position="115"/>
        <end position="124"/>
    </location>
</feature>
<protein>
    <submittedName>
        <fullName evidence="6">Lin-9-like protein</fullName>
    </submittedName>
</protein>
<evidence type="ECO:0000256" key="1">
    <source>
        <dbReference type="ARBA" id="ARBA00004123"/>
    </source>
</evidence>
<dbReference type="PANTHER" id="PTHR21689:SF2">
    <property type="entry name" value="PROTEIN LIN-9 HOMOLOG"/>
    <property type="match status" value="1"/>
</dbReference>
<dbReference type="PANTHER" id="PTHR21689">
    <property type="entry name" value="LIN-9"/>
    <property type="match status" value="1"/>
</dbReference>
<evidence type="ECO:0000256" key="4">
    <source>
        <dbReference type="SAM" id="MobiDB-lite"/>
    </source>
</evidence>
<feature type="domain" description="DIRP" evidence="5">
    <location>
        <begin position="722"/>
        <end position="788"/>
    </location>
</feature>
<dbReference type="GO" id="GO:0006351">
    <property type="term" value="P:DNA-templated transcription"/>
    <property type="evidence" value="ECO:0007669"/>
    <property type="project" value="InterPro"/>
</dbReference>
<accession>A0A3R7QWA5</accession>
<evidence type="ECO:0000313" key="7">
    <source>
        <dbReference type="Proteomes" id="UP000283509"/>
    </source>
</evidence>
<evidence type="ECO:0000256" key="3">
    <source>
        <dbReference type="ARBA" id="ARBA00023242"/>
    </source>
</evidence>
<keyword evidence="3" id="KW-0539">Nucleus</keyword>
<dbReference type="Pfam" id="PF19438">
    <property type="entry name" value="LIN9_C"/>
    <property type="match status" value="2"/>
</dbReference>
<name>A0A3R7QWA5_PENVA</name>
<feature type="domain" description="DIRP" evidence="5">
    <location>
        <begin position="193"/>
        <end position="300"/>
    </location>
</feature>
<dbReference type="Proteomes" id="UP000283509">
    <property type="component" value="Unassembled WGS sequence"/>
</dbReference>
<dbReference type="InterPro" id="IPR010561">
    <property type="entry name" value="LIN-9/ALY1"/>
</dbReference>
<feature type="region of interest" description="Disordered" evidence="4">
    <location>
        <begin position="1"/>
        <end position="136"/>
    </location>
</feature>
<feature type="compositionally biased region" description="Low complexity" evidence="4">
    <location>
        <begin position="37"/>
        <end position="53"/>
    </location>
</feature>
<evidence type="ECO:0000259" key="5">
    <source>
        <dbReference type="SMART" id="SM01135"/>
    </source>
</evidence>
<dbReference type="InterPro" id="IPR045831">
    <property type="entry name" value="LIN9_C"/>
</dbReference>
<dbReference type="Pfam" id="PF06584">
    <property type="entry name" value="DIRP"/>
    <property type="match status" value="2"/>
</dbReference>
<dbReference type="GO" id="GO:0051726">
    <property type="term" value="P:regulation of cell cycle"/>
    <property type="evidence" value="ECO:0007669"/>
    <property type="project" value="TreeGrafter"/>
</dbReference>
<evidence type="ECO:0000313" key="6">
    <source>
        <dbReference type="EMBL" id="ROT80589.1"/>
    </source>
</evidence>
<feature type="region of interest" description="Disordered" evidence="4">
    <location>
        <begin position="634"/>
        <end position="666"/>
    </location>
</feature>
<sequence length="1072" mass="120205">MHLAPQPHNMADTLESELGQSAEQQAELLLTFKNGGFSSSSSSSSSSAFSQSQEPQQDFSPLSALGLQRVGEERPSPSKEPSIQLNRRGMPARMRKKNRLYYDDDLVSSPTQMKSPKKTPRGTPKKQPNPQPMPLAPVKLGEGISAPHSNPVIAMEPQTITTPDKKVAQQNGVRLRNFLKLPQAHKWVYFEWFYSNIDKPLFGGENDFQIVLKEAFPQLQTRKLTRRQWGMIRRMMGKPRRCSQAFFQEERQSLDKKRHVLRLLQQRKITDINTLKDFPLPDQIPMQLVIGTKVTARIRKPENGLYTGVIDAVDTSDNTYRITFDRHGIGTHSIPDYEVLSSEVAEIMPLSSFSQKFRPRPPLGMVTPPRPLLPKLEPGSVGADSPALSLTNDPILAQSPLKSSKISMDDTLGGFPVRCLVQIVQLSKILRAKREKIGALRDMNAQAEKQRSYSQELNVDFQRRYAALVLDIEKLNRDLNQHLVVVQQFCQEIAPEQGLPGPTLLPGQIRERCYEEAATIVDVTNHSSGSPQVSSPAILDLITKLTSLMLQMKNLTETEVSAYELTSLQETLNEIRSSLDESNRVAFQNNIEVHLTHIMSAVSQMGTLQAFNSHNGTSVLRAMRKKNRLYYDDDLVSSPTQMKSPKKTPRGTPKKQPNPQPMPLAPVKLGEGISAPHSNPVIAMEPQTITTPDKKVAQQNGVRLRNFLKLPQAHKWVYFEWFYSNIDKPLFGGFLQEERQSLDKKRHVLRLLQQRKITDINTLKDFPLPDQIPMQLVIGTKVTARIRKPENGLYTGVIDAVDTSDNTYRITFDRHGIGTHSIPDYEVLLEPGSVGADSPALSLTNDPILAQSPLKSSKISMDDTLGGFPVRCLVQIVQLSKILRAKREKIGALRDMNAQAEKQRSYSQELNVDFQRRYAALVLDIEKLNRDLNQHLVVVQQFCQEIAPEQGLPGPTLLPGQIRERCYEEAATIVDVTNHSSGSPQVSSPAILDLITKLTSLMLQMKNLTETEVSAYELTSLQETLNEIRSSLDESNRVAFQNNIEVHLTHIMSAVSQMGTLQAFNSHNGTSV</sequence>
<comment type="caution">
    <text evidence="6">The sequence shown here is derived from an EMBL/GenBank/DDBJ whole genome shotgun (WGS) entry which is preliminary data.</text>
</comment>
<dbReference type="STRING" id="6689.A0A3R7QWA5"/>
<dbReference type="AlphaFoldDB" id="A0A3R7QWA5"/>
<dbReference type="OrthoDB" id="2339771at2759"/>
<dbReference type="GO" id="GO:0017053">
    <property type="term" value="C:transcription repressor complex"/>
    <property type="evidence" value="ECO:0007669"/>
    <property type="project" value="InterPro"/>
</dbReference>
<dbReference type="EMBL" id="QCYY01001102">
    <property type="protein sequence ID" value="ROT80589.1"/>
    <property type="molecule type" value="Genomic_DNA"/>
</dbReference>
<organism evidence="6 7">
    <name type="scientific">Penaeus vannamei</name>
    <name type="common">Whiteleg shrimp</name>
    <name type="synonym">Litopenaeus vannamei</name>
    <dbReference type="NCBI Taxonomy" id="6689"/>
    <lineage>
        <taxon>Eukaryota</taxon>
        <taxon>Metazoa</taxon>
        <taxon>Ecdysozoa</taxon>
        <taxon>Arthropoda</taxon>
        <taxon>Crustacea</taxon>
        <taxon>Multicrustacea</taxon>
        <taxon>Malacostraca</taxon>
        <taxon>Eumalacostraca</taxon>
        <taxon>Eucarida</taxon>
        <taxon>Decapoda</taxon>
        <taxon>Dendrobranchiata</taxon>
        <taxon>Penaeoidea</taxon>
        <taxon>Penaeidae</taxon>
        <taxon>Penaeus</taxon>
    </lineage>
</organism>
<gene>
    <name evidence="6" type="ORF">C7M84_000673</name>
</gene>
<reference evidence="6 7" key="2">
    <citation type="submission" date="2019-01" db="EMBL/GenBank/DDBJ databases">
        <title>The decoding of complex shrimp genome reveals the adaptation for benthos swimmer, frequently molting mechanism and breeding impact on genome.</title>
        <authorList>
            <person name="Sun Y."/>
            <person name="Gao Y."/>
            <person name="Yu Y."/>
        </authorList>
    </citation>
    <scope>NUCLEOTIDE SEQUENCE [LARGE SCALE GENOMIC DNA]</scope>
    <source>
        <tissue evidence="6">Muscle</tissue>
    </source>
</reference>
<comment type="similarity">
    <text evidence="2">Belongs to the lin-9 family.</text>
</comment>
<comment type="subcellular location">
    <subcellularLocation>
        <location evidence="1">Nucleus</location>
    </subcellularLocation>
</comment>
<dbReference type="InterPro" id="IPR033471">
    <property type="entry name" value="DIRP"/>
</dbReference>